<comment type="similarity">
    <text evidence="1">Belongs to the GerABKA family.</text>
</comment>
<name>A0ABS1TCK2_9CLOT</name>
<protein>
    <submittedName>
        <fullName evidence="4">Spore germination protein</fullName>
    </submittedName>
</protein>
<comment type="caution">
    <text evidence="4">The sequence shown here is derived from an EMBL/GenBank/DDBJ whole genome shotgun (WGS) entry which is preliminary data.</text>
</comment>
<proteinExistence type="inferred from homology"/>
<dbReference type="Proteomes" id="UP000632377">
    <property type="component" value="Unassembled WGS sequence"/>
</dbReference>
<dbReference type="RefSeq" id="WP_202749824.1">
    <property type="nucleotide sequence ID" value="NZ_JAESWC010000009.1"/>
</dbReference>
<dbReference type="PANTHER" id="PTHR22550">
    <property type="entry name" value="SPORE GERMINATION PROTEIN"/>
    <property type="match status" value="1"/>
</dbReference>
<dbReference type="PIRSF" id="PIRSF005690">
    <property type="entry name" value="GerBA"/>
    <property type="match status" value="1"/>
</dbReference>
<dbReference type="InterPro" id="IPR004995">
    <property type="entry name" value="Spore_Ger"/>
</dbReference>
<keyword evidence="3" id="KW-0812">Transmembrane</keyword>
<feature type="transmembrane region" description="Helical" evidence="3">
    <location>
        <begin position="394"/>
        <end position="414"/>
    </location>
</feature>
<dbReference type="InterPro" id="IPR050768">
    <property type="entry name" value="UPF0353/GerABKA_families"/>
</dbReference>
<organism evidence="4 5">
    <name type="scientific">Clostridium rhizosphaerae</name>
    <dbReference type="NCBI Taxonomy" id="2803861"/>
    <lineage>
        <taxon>Bacteria</taxon>
        <taxon>Bacillati</taxon>
        <taxon>Bacillota</taxon>
        <taxon>Clostridia</taxon>
        <taxon>Eubacteriales</taxon>
        <taxon>Clostridiaceae</taxon>
        <taxon>Clostridium</taxon>
    </lineage>
</organism>
<dbReference type="PANTHER" id="PTHR22550:SF5">
    <property type="entry name" value="LEUCINE ZIPPER PROTEIN 4"/>
    <property type="match status" value="1"/>
</dbReference>
<dbReference type="EMBL" id="JAESWC010000009">
    <property type="protein sequence ID" value="MBL4937070.1"/>
    <property type="molecule type" value="Genomic_DNA"/>
</dbReference>
<dbReference type="Pfam" id="PF03323">
    <property type="entry name" value="GerA"/>
    <property type="match status" value="1"/>
</dbReference>
<evidence type="ECO:0000313" key="5">
    <source>
        <dbReference type="Proteomes" id="UP000632377"/>
    </source>
</evidence>
<reference evidence="4 5" key="1">
    <citation type="submission" date="2021-01" db="EMBL/GenBank/DDBJ databases">
        <title>Genome public.</title>
        <authorList>
            <person name="Liu C."/>
            <person name="Sun Q."/>
        </authorList>
    </citation>
    <scope>NUCLEOTIDE SEQUENCE [LARGE SCALE GENOMIC DNA]</scope>
    <source>
        <strain evidence="4 5">YIM B02515</strain>
    </source>
</reference>
<feature type="transmembrane region" description="Helical" evidence="3">
    <location>
        <begin position="268"/>
        <end position="290"/>
    </location>
</feature>
<gene>
    <name evidence="4" type="ORF">JK636_15055</name>
</gene>
<evidence type="ECO:0000256" key="3">
    <source>
        <dbReference type="SAM" id="Phobius"/>
    </source>
</evidence>
<keyword evidence="2 3" id="KW-0472">Membrane</keyword>
<sequence>MENNILILQSIIEDFIRTKANGKVLSLGNELKLYYISTLVDTDFITRDLQKVYFDKNIDFDSYFKSLANKITLNETIESIKIGLIKGDIISIYKNQLFKITGAEKTESRGVPEVEREVSFEGGMEGFNEASLTNVNLVAQYYRQPTLVVKNFTVGTVTHNTVALLYDSNYVDENLLKEVTDRLNNINVPAVQALNGLQQLLWKNQLLIPRMLVTQRPDRVTDYLTKGKIILFLDGTATALIIPVQFHDFMKTVDDEYLLPIPALFLMILRYLALILSIMLPSAYVAIVSYNPEILRIQLSLSISSSRSGVPYPSFIEVFIMLLLMEFLVEASIRLPKSIGQTATTVGGLILGQAAIQAHLVSNIMIIIVSTVAISNFMIPAISMNLSVRVAKYGLLFLVSFTGVYGIYLGLYCLTCYMFSIKTFNVPYFNPVENISIKGFKSFFRKGHSDEV</sequence>
<evidence type="ECO:0000256" key="1">
    <source>
        <dbReference type="ARBA" id="ARBA00005278"/>
    </source>
</evidence>
<evidence type="ECO:0000313" key="4">
    <source>
        <dbReference type="EMBL" id="MBL4937070.1"/>
    </source>
</evidence>
<evidence type="ECO:0000256" key="2">
    <source>
        <dbReference type="ARBA" id="ARBA00023136"/>
    </source>
</evidence>
<accession>A0ABS1TCK2</accession>
<feature type="transmembrane region" description="Helical" evidence="3">
    <location>
        <begin position="360"/>
        <end position="382"/>
    </location>
</feature>
<keyword evidence="3" id="KW-1133">Transmembrane helix</keyword>
<keyword evidence="5" id="KW-1185">Reference proteome</keyword>